<sequence length="59" mass="6774">MAQLTDGKANTRLHNQTFPSNPTTNMLDLSFFFFFMFYVPVAFDQSKAVRNPTEPQLLS</sequence>
<dbReference type="AlphaFoldDB" id="A0A0A8Y481"/>
<reference evidence="3" key="2">
    <citation type="journal article" date="2015" name="Data Brief">
        <title>Shoot transcriptome of the giant reed, Arundo donax.</title>
        <authorList>
            <person name="Barrero R.A."/>
            <person name="Guerrero F.D."/>
            <person name="Moolhuijzen P."/>
            <person name="Goolsby J.A."/>
            <person name="Tidwell J."/>
            <person name="Bellgard S.E."/>
            <person name="Bellgard M.I."/>
        </authorList>
    </citation>
    <scope>NUCLEOTIDE SEQUENCE</scope>
    <source>
        <tissue evidence="3">Shoot tissue taken approximately 20 cm above the soil surface</tissue>
    </source>
</reference>
<feature type="region of interest" description="Disordered" evidence="1">
    <location>
        <begin position="1"/>
        <end position="21"/>
    </location>
</feature>
<protein>
    <submittedName>
        <fullName evidence="3">Uncharacterized protein</fullName>
    </submittedName>
</protein>
<keyword evidence="2" id="KW-0472">Membrane</keyword>
<organism evidence="3">
    <name type="scientific">Arundo donax</name>
    <name type="common">Giant reed</name>
    <name type="synonym">Donax arundinaceus</name>
    <dbReference type="NCBI Taxonomy" id="35708"/>
    <lineage>
        <taxon>Eukaryota</taxon>
        <taxon>Viridiplantae</taxon>
        <taxon>Streptophyta</taxon>
        <taxon>Embryophyta</taxon>
        <taxon>Tracheophyta</taxon>
        <taxon>Spermatophyta</taxon>
        <taxon>Magnoliopsida</taxon>
        <taxon>Liliopsida</taxon>
        <taxon>Poales</taxon>
        <taxon>Poaceae</taxon>
        <taxon>PACMAD clade</taxon>
        <taxon>Arundinoideae</taxon>
        <taxon>Arundineae</taxon>
        <taxon>Arundo</taxon>
    </lineage>
</organism>
<name>A0A0A8Y481_ARUDO</name>
<evidence type="ECO:0000256" key="2">
    <source>
        <dbReference type="SAM" id="Phobius"/>
    </source>
</evidence>
<feature type="transmembrane region" description="Helical" evidence="2">
    <location>
        <begin position="26"/>
        <end position="43"/>
    </location>
</feature>
<evidence type="ECO:0000313" key="3">
    <source>
        <dbReference type="EMBL" id="JAD20190.1"/>
    </source>
</evidence>
<feature type="compositionally biased region" description="Polar residues" evidence="1">
    <location>
        <begin position="12"/>
        <end position="21"/>
    </location>
</feature>
<proteinExistence type="predicted"/>
<reference evidence="3" key="1">
    <citation type="submission" date="2014-09" db="EMBL/GenBank/DDBJ databases">
        <authorList>
            <person name="Magalhaes I.L.F."/>
            <person name="Oliveira U."/>
            <person name="Santos F.R."/>
            <person name="Vidigal T.H.D.A."/>
            <person name="Brescovit A.D."/>
            <person name="Santos A.J."/>
        </authorList>
    </citation>
    <scope>NUCLEOTIDE SEQUENCE</scope>
    <source>
        <tissue evidence="3">Shoot tissue taken approximately 20 cm above the soil surface</tissue>
    </source>
</reference>
<evidence type="ECO:0000256" key="1">
    <source>
        <dbReference type="SAM" id="MobiDB-lite"/>
    </source>
</evidence>
<keyword evidence="2" id="KW-1133">Transmembrane helix</keyword>
<dbReference type="EMBL" id="GBRH01277705">
    <property type="protein sequence ID" value="JAD20190.1"/>
    <property type="molecule type" value="Transcribed_RNA"/>
</dbReference>
<keyword evidence="2" id="KW-0812">Transmembrane</keyword>
<accession>A0A0A8Y481</accession>